<dbReference type="GO" id="GO:0005654">
    <property type="term" value="C:nucleoplasm"/>
    <property type="evidence" value="ECO:0007669"/>
    <property type="project" value="TreeGrafter"/>
</dbReference>
<evidence type="ECO:0000256" key="1">
    <source>
        <dbReference type="PROSITE-ProRule" id="PRU00176"/>
    </source>
</evidence>
<evidence type="ECO:0000313" key="5">
    <source>
        <dbReference type="EMBL" id="KFX44268.1"/>
    </source>
</evidence>
<feature type="domain" description="YTH" evidence="4">
    <location>
        <begin position="423"/>
        <end position="662"/>
    </location>
</feature>
<dbReference type="PANTHER" id="PTHR12357:SF3">
    <property type="entry name" value="YTH DOMAIN-CONTAINING PROTEIN 1"/>
    <property type="match status" value="1"/>
</dbReference>
<feature type="compositionally biased region" description="Acidic residues" evidence="2">
    <location>
        <begin position="564"/>
        <end position="575"/>
    </location>
</feature>
<dbReference type="InterPro" id="IPR035979">
    <property type="entry name" value="RBD_domain_sf"/>
</dbReference>
<evidence type="ECO:0000256" key="2">
    <source>
        <dbReference type="SAM" id="MobiDB-lite"/>
    </source>
</evidence>
<feature type="region of interest" description="Disordered" evidence="2">
    <location>
        <begin position="1"/>
        <end position="91"/>
    </location>
</feature>
<feature type="region of interest" description="Disordered" evidence="2">
    <location>
        <begin position="377"/>
        <end position="411"/>
    </location>
</feature>
<feature type="compositionally biased region" description="Polar residues" evidence="2">
    <location>
        <begin position="43"/>
        <end position="61"/>
    </location>
</feature>
<dbReference type="EMBL" id="JPOX01000029">
    <property type="protein sequence ID" value="KFX44272.1"/>
    <property type="molecule type" value="Genomic_DNA"/>
</dbReference>
<dbReference type="InterPro" id="IPR012677">
    <property type="entry name" value="Nucleotide-bd_a/b_plait_sf"/>
</dbReference>
<dbReference type="GO" id="GO:0003729">
    <property type="term" value="F:mRNA binding"/>
    <property type="evidence" value="ECO:0007669"/>
    <property type="project" value="TreeGrafter"/>
</dbReference>
<accession>A0A093XGC1</accession>
<dbReference type="CDD" id="cd21134">
    <property type="entry name" value="YTH"/>
    <property type="match status" value="1"/>
</dbReference>
<dbReference type="Pfam" id="PF25701">
    <property type="entry name" value="RRM_YTH1"/>
    <property type="match status" value="1"/>
</dbReference>
<dbReference type="InterPro" id="IPR057720">
    <property type="entry name" value="RRM_YTH1"/>
</dbReference>
<reference key="1">
    <citation type="journal article" date="2014" name="PLoS Genet.">
        <title>Signature Gene Expression Reveals Novel Clues to the Molecular Mechanisms of Dimorphic Transition in Penicillium marneffei.</title>
        <authorList>
            <person name="Yang E."/>
            <person name="Wang G."/>
            <person name="Cai J."/>
            <person name="Woo P.C."/>
            <person name="Lau S.K."/>
            <person name="Yuen K.-Y."/>
            <person name="Chow W.-N."/>
            <person name="Lin X."/>
        </authorList>
    </citation>
    <scope>NUCLEOTIDE SEQUENCE [LARGE SCALE GENOMIC DNA]</scope>
    <source>
        <strain>PM1</strain>
    </source>
</reference>
<dbReference type="Pfam" id="PF04146">
    <property type="entry name" value="YTH"/>
    <property type="match status" value="1"/>
</dbReference>
<feature type="region of interest" description="Disordered" evidence="2">
    <location>
        <begin position="222"/>
        <end position="243"/>
    </location>
</feature>
<feature type="domain" description="RRM" evidence="3">
    <location>
        <begin position="299"/>
        <end position="377"/>
    </location>
</feature>
<name>A0A093XGC1_TALMA</name>
<feature type="compositionally biased region" description="Polar residues" evidence="2">
    <location>
        <begin position="75"/>
        <end position="91"/>
    </location>
</feature>
<dbReference type="InterPro" id="IPR007275">
    <property type="entry name" value="YTH_domain"/>
</dbReference>
<feature type="compositionally biased region" description="Basic and acidic residues" evidence="2">
    <location>
        <begin position="576"/>
        <end position="590"/>
    </location>
</feature>
<feature type="compositionally biased region" description="Basic and acidic residues" evidence="2">
    <location>
        <begin position="399"/>
        <end position="408"/>
    </location>
</feature>
<dbReference type="PROSITE" id="PS50102">
    <property type="entry name" value="RRM"/>
    <property type="match status" value="1"/>
</dbReference>
<dbReference type="PANTHER" id="PTHR12357">
    <property type="entry name" value="YTH YT521-B HOMOLOGY DOMAIN-CONTAINING"/>
    <property type="match status" value="1"/>
</dbReference>
<dbReference type="GO" id="GO:1990247">
    <property type="term" value="F:N6-methyladenosine-containing RNA reader activity"/>
    <property type="evidence" value="ECO:0007669"/>
    <property type="project" value="TreeGrafter"/>
</dbReference>
<dbReference type="HOGENOM" id="CLU_011694_2_1_1"/>
<sequence>MGDVSSDRSQTSGDGAVEEIMLPKRETLSAKGGQSLLGDPSADLTQSIEPPGLSRQTAQPTTEHHLASHKHSAPGNPTMSPTTLNMNDMTSALPSYQGLSGSFSQQNVEMQFVPTYQSQGMMYPIHQMPYVNPNTPGGTMYNMPYSQPYHSSYIHENSQLQGGYSPYPSSHHHRQTGAPMRLQSSGYNYSYYTQHQYNPGYSELQGATLNTRIEDQSRNFNNEYSQSPLLPVSTTREPEMRRVSTSYDVSSTIVDGSSRMEQSQAPLGGSGHAPTRISFVVTPSMPPRGPPRKPKQSGHALWVGNLPPSTNVLDLKDHFAKDATSDIESVFLISKSNCAFVNYKSGVACDAAVARFHDSRFQGVRLVCRLRISASATSSGQSDPLSARPDDDGEAQCQEENREKRVVDESLVSRAQRPSRVPDRYFVVKSLTLQDLELSRQSGIWATQTHNEAALNRAYESADNVYLIFSANKSGEYFGYARMVSTITDDEALVLQAPLRPENPSSEVDDIEVVPTEATQTAPKGRIIDDSARGTIFWEADSSEDDRHSNEDNEDGANSHNSDNDDDNDDDDEKEEEKNDNEAGVEDVKNEKSAAALGGGDVVHGGQTFGKPFRIEWISTERVPFYRTRGLRNPWNSNREVKIARDGTEIEPSVGRKLTQLFHVHTNMKPSSGEHGPRFQGPY</sequence>
<protein>
    <submittedName>
        <fullName evidence="5">Zinc finger CCCH domain-containing protein 45</fullName>
    </submittedName>
</protein>
<feature type="compositionally biased region" description="Polar residues" evidence="2">
    <location>
        <begin position="222"/>
        <end position="235"/>
    </location>
</feature>
<keyword evidence="1" id="KW-0694">RNA-binding</keyword>
<dbReference type="InterPro" id="IPR000504">
    <property type="entry name" value="RRM_dom"/>
</dbReference>
<feature type="region of interest" description="Disordered" evidence="2">
    <location>
        <begin position="540"/>
        <end position="590"/>
    </location>
</feature>
<dbReference type="InterPro" id="IPR045168">
    <property type="entry name" value="YTH_prot"/>
</dbReference>
<dbReference type="PROSITE" id="PS50882">
    <property type="entry name" value="YTH"/>
    <property type="match status" value="1"/>
</dbReference>
<dbReference type="Gene3D" id="3.10.590.10">
    <property type="entry name" value="ph1033 like domains"/>
    <property type="match status" value="2"/>
</dbReference>
<gene>
    <name evidence="5" type="ORF">GQ26_0290200</name>
</gene>
<proteinExistence type="predicted"/>
<dbReference type="EMBL" id="JPOX01000029">
    <property type="protein sequence ID" value="KFX44268.1"/>
    <property type="molecule type" value="Genomic_DNA"/>
</dbReference>
<dbReference type="AlphaFoldDB" id="A0A093XGC1"/>
<dbReference type="eggNOG" id="KOG1902">
    <property type="taxonomic scope" value="Eukaryota"/>
</dbReference>
<dbReference type="GO" id="GO:0000381">
    <property type="term" value="P:regulation of alternative mRNA splicing, via spliceosome"/>
    <property type="evidence" value="ECO:0007669"/>
    <property type="project" value="TreeGrafter"/>
</dbReference>
<organism evidence="5">
    <name type="scientific">Talaromyces marneffei PM1</name>
    <dbReference type="NCBI Taxonomy" id="1077442"/>
    <lineage>
        <taxon>Eukaryota</taxon>
        <taxon>Fungi</taxon>
        <taxon>Dikarya</taxon>
        <taxon>Ascomycota</taxon>
        <taxon>Pezizomycotina</taxon>
        <taxon>Eurotiomycetes</taxon>
        <taxon>Eurotiomycetidae</taxon>
        <taxon>Eurotiales</taxon>
        <taxon>Trichocomaceae</taxon>
        <taxon>Talaromyces</taxon>
        <taxon>Talaromyces sect. Talaromyces</taxon>
    </lineage>
</organism>
<evidence type="ECO:0000259" key="4">
    <source>
        <dbReference type="PROSITE" id="PS50882"/>
    </source>
</evidence>
<evidence type="ECO:0000259" key="3">
    <source>
        <dbReference type="PROSITE" id="PS50102"/>
    </source>
</evidence>
<dbReference type="SUPFAM" id="SSF54928">
    <property type="entry name" value="RNA-binding domain, RBD"/>
    <property type="match status" value="1"/>
</dbReference>
<dbReference type="CDD" id="cd00590">
    <property type="entry name" value="RRM_SF"/>
    <property type="match status" value="1"/>
</dbReference>
<dbReference type="SMART" id="SM00360">
    <property type="entry name" value="RRM"/>
    <property type="match status" value="1"/>
</dbReference>
<comment type="caution">
    <text evidence="5">The sequence shown here is derived from an EMBL/GenBank/DDBJ whole genome shotgun (WGS) entry which is preliminary data.</text>
</comment>
<dbReference type="Gene3D" id="3.30.70.330">
    <property type="match status" value="1"/>
</dbReference>
<dbReference type="GO" id="GO:0000398">
    <property type="term" value="P:mRNA splicing, via spliceosome"/>
    <property type="evidence" value="ECO:0007669"/>
    <property type="project" value="TreeGrafter"/>
</dbReference>
<dbReference type="EMBL" id="JPOX01000029">
    <property type="protein sequence ID" value="KFX44270.1"/>
    <property type="molecule type" value="Genomic_DNA"/>
</dbReference>
<reference evidence="5" key="2">
    <citation type="journal article" date="2014" name="PLoS Genet.">
        <title>Signature gene expression reveals novel clues to the molecular mechanisms of dimorphic transition in Penicillium marneffei.</title>
        <authorList>
            <person name="Yang E."/>
            <person name="Wang G."/>
            <person name="Cai J."/>
            <person name="Woo P.C."/>
            <person name="Lau S.K."/>
            <person name="Yuen K.-Y."/>
            <person name="Chow W.-N."/>
            <person name="Lin X."/>
        </authorList>
    </citation>
    <scope>NUCLEOTIDE SEQUENCE</scope>
    <source>
        <strain evidence="5">PM1</strain>
    </source>
</reference>